<name>A0AAV9EFE2_ACOCL</name>
<dbReference type="EMBL" id="JAUJYO010000007">
    <property type="protein sequence ID" value="KAK1311922.1"/>
    <property type="molecule type" value="Genomic_DNA"/>
</dbReference>
<comment type="caution">
    <text evidence="2">The sequence shown here is derived from an EMBL/GenBank/DDBJ whole genome shotgun (WGS) entry which is preliminary data.</text>
</comment>
<reference evidence="2" key="2">
    <citation type="submission" date="2023-06" db="EMBL/GenBank/DDBJ databases">
        <authorList>
            <person name="Ma L."/>
            <person name="Liu K.-W."/>
            <person name="Li Z."/>
            <person name="Hsiao Y.-Y."/>
            <person name="Qi Y."/>
            <person name="Fu T."/>
            <person name="Tang G."/>
            <person name="Zhang D."/>
            <person name="Sun W.-H."/>
            <person name="Liu D.-K."/>
            <person name="Li Y."/>
            <person name="Chen G.-Z."/>
            <person name="Liu X.-D."/>
            <person name="Liao X.-Y."/>
            <person name="Jiang Y.-T."/>
            <person name="Yu X."/>
            <person name="Hao Y."/>
            <person name="Huang J."/>
            <person name="Zhao X.-W."/>
            <person name="Ke S."/>
            <person name="Chen Y.-Y."/>
            <person name="Wu W.-L."/>
            <person name="Hsu J.-L."/>
            <person name="Lin Y.-F."/>
            <person name="Huang M.-D."/>
            <person name="Li C.-Y."/>
            <person name="Huang L."/>
            <person name="Wang Z.-W."/>
            <person name="Zhao X."/>
            <person name="Zhong W.-Y."/>
            <person name="Peng D.-H."/>
            <person name="Ahmad S."/>
            <person name="Lan S."/>
            <person name="Zhang J.-S."/>
            <person name="Tsai W.-C."/>
            <person name="Van De Peer Y."/>
            <person name="Liu Z.-J."/>
        </authorList>
    </citation>
    <scope>NUCLEOTIDE SEQUENCE</scope>
    <source>
        <strain evidence="2">CP</strain>
        <tissue evidence="2">Leaves</tissue>
    </source>
</reference>
<accession>A0AAV9EFE2</accession>
<evidence type="ECO:0008006" key="4">
    <source>
        <dbReference type="Google" id="ProtNLM"/>
    </source>
</evidence>
<feature type="chain" id="PRO_5043720679" description="Secreted protein" evidence="1">
    <location>
        <begin position="25"/>
        <end position="63"/>
    </location>
</feature>
<protein>
    <recommendedName>
        <fullName evidence="4">Secreted protein</fullName>
    </recommendedName>
</protein>
<evidence type="ECO:0000313" key="2">
    <source>
        <dbReference type="EMBL" id="KAK1311922.1"/>
    </source>
</evidence>
<evidence type="ECO:0000313" key="3">
    <source>
        <dbReference type="Proteomes" id="UP001180020"/>
    </source>
</evidence>
<reference evidence="2" key="1">
    <citation type="journal article" date="2023" name="Nat. Commun.">
        <title>Diploid and tetraploid genomes of Acorus and the evolution of monocots.</title>
        <authorList>
            <person name="Ma L."/>
            <person name="Liu K.W."/>
            <person name="Li Z."/>
            <person name="Hsiao Y.Y."/>
            <person name="Qi Y."/>
            <person name="Fu T."/>
            <person name="Tang G.D."/>
            <person name="Zhang D."/>
            <person name="Sun W.H."/>
            <person name="Liu D.K."/>
            <person name="Li Y."/>
            <person name="Chen G.Z."/>
            <person name="Liu X.D."/>
            <person name="Liao X.Y."/>
            <person name="Jiang Y.T."/>
            <person name="Yu X."/>
            <person name="Hao Y."/>
            <person name="Huang J."/>
            <person name="Zhao X.W."/>
            <person name="Ke S."/>
            <person name="Chen Y.Y."/>
            <person name="Wu W.L."/>
            <person name="Hsu J.L."/>
            <person name="Lin Y.F."/>
            <person name="Huang M.D."/>
            <person name="Li C.Y."/>
            <person name="Huang L."/>
            <person name="Wang Z.W."/>
            <person name="Zhao X."/>
            <person name="Zhong W.Y."/>
            <person name="Peng D.H."/>
            <person name="Ahmad S."/>
            <person name="Lan S."/>
            <person name="Zhang J.S."/>
            <person name="Tsai W.C."/>
            <person name="Van de Peer Y."/>
            <person name="Liu Z.J."/>
        </authorList>
    </citation>
    <scope>NUCLEOTIDE SEQUENCE</scope>
    <source>
        <strain evidence="2">CP</strain>
    </source>
</reference>
<feature type="signal peptide" evidence="1">
    <location>
        <begin position="1"/>
        <end position="24"/>
    </location>
</feature>
<sequence length="63" mass="7052">MKEGEYCVLLWLFMLSFPISCSFSLPLKFCSPPQCGCVYASREGEGVAEEMDEAYGEGMRTRA</sequence>
<keyword evidence="1" id="KW-0732">Signal</keyword>
<evidence type="ECO:0000256" key="1">
    <source>
        <dbReference type="SAM" id="SignalP"/>
    </source>
</evidence>
<organism evidence="2 3">
    <name type="scientific">Acorus calamus</name>
    <name type="common">Sweet flag</name>
    <dbReference type="NCBI Taxonomy" id="4465"/>
    <lineage>
        <taxon>Eukaryota</taxon>
        <taxon>Viridiplantae</taxon>
        <taxon>Streptophyta</taxon>
        <taxon>Embryophyta</taxon>
        <taxon>Tracheophyta</taxon>
        <taxon>Spermatophyta</taxon>
        <taxon>Magnoliopsida</taxon>
        <taxon>Liliopsida</taxon>
        <taxon>Acoraceae</taxon>
        <taxon>Acorus</taxon>
    </lineage>
</organism>
<dbReference type="AlphaFoldDB" id="A0AAV9EFE2"/>
<dbReference type="Proteomes" id="UP001180020">
    <property type="component" value="Unassembled WGS sequence"/>
</dbReference>
<keyword evidence="3" id="KW-1185">Reference proteome</keyword>
<gene>
    <name evidence="2" type="ORF">QJS10_CPA07g00648</name>
</gene>
<proteinExistence type="predicted"/>